<evidence type="ECO:0000313" key="3">
    <source>
        <dbReference type="Proteomes" id="UP000830542"/>
    </source>
</evidence>
<dbReference type="GeneID" id="71764055"/>
<evidence type="ECO:0000313" key="2">
    <source>
        <dbReference type="EMBL" id="UOO97311.1"/>
    </source>
</evidence>
<organism evidence="1 4">
    <name type="scientific">Halococcus dombrowskii</name>
    <dbReference type="NCBI Taxonomy" id="179637"/>
    <lineage>
        <taxon>Archaea</taxon>
        <taxon>Methanobacteriati</taxon>
        <taxon>Methanobacteriota</taxon>
        <taxon>Stenosarchaea group</taxon>
        <taxon>Halobacteria</taxon>
        <taxon>Halobacteriales</taxon>
        <taxon>Halococcaceae</taxon>
        <taxon>Halococcus</taxon>
    </lineage>
</organism>
<reference evidence="2" key="2">
    <citation type="submission" date="2022-04" db="EMBL/GenBank/DDBJ databases">
        <title>Sequencing and genomic assembly of Halococcus dombrowskii.</title>
        <authorList>
            <person name="Lim S.W."/>
            <person name="MacLea K.S."/>
        </authorList>
    </citation>
    <scope>NUCLEOTIDE SEQUENCE</scope>
    <source>
        <strain evidence="2">H4</strain>
        <plasmid evidence="2">unnamed4</plasmid>
    </source>
</reference>
<accession>A0AAV3SJ17</accession>
<keyword evidence="2" id="KW-0614">Plasmid</keyword>
<name>A0AAV3SJ17_HALDO</name>
<reference evidence="1" key="3">
    <citation type="submission" date="2023-12" db="EMBL/GenBank/DDBJ databases">
        <authorList>
            <person name="Sun Q."/>
            <person name="Inoue M."/>
        </authorList>
    </citation>
    <scope>NUCLEOTIDE SEQUENCE</scope>
    <source>
        <strain evidence="1">JCM 12289</strain>
    </source>
</reference>
<dbReference type="RefSeq" id="WP_244706850.1">
    <property type="nucleotide sequence ID" value="NZ_BAAADN010000031.1"/>
</dbReference>
<dbReference type="EMBL" id="BAAADN010000031">
    <property type="protein sequence ID" value="GAA0464541.1"/>
    <property type="molecule type" value="Genomic_DNA"/>
</dbReference>
<gene>
    <name evidence="1" type="ORF">GCM10008985_21760</name>
    <name evidence="2" type="ORF">MUK72_19365</name>
</gene>
<dbReference type="EMBL" id="CP095009">
    <property type="protein sequence ID" value="UOO97311.1"/>
    <property type="molecule type" value="Genomic_DNA"/>
</dbReference>
<keyword evidence="3" id="KW-1185">Reference proteome</keyword>
<evidence type="ECO:0000313" key="1">
    <source>
        <dbReference type="EMBL" id="GAA0464541.1"/>
    </source>
</evidence>
<protein>
    <recommendedName>
        <fullName evidence="5">Small CPxCG-related zinc finger protein</fullName>
    </recommendedName>
</protein>
<dbReference type="AlphaFoldDB" id="A0AAV3SJ17"/>
<dbReference type="KEGG" id="hdo:MUK72_19365"/>
<dbReference type="Proteomes" id="UP000830542">
    <property type="component" value="Plasmid unnamed4"/>
</dbReference>
<evidence type="ECO:0008006" key="5">
    <source>
        <dbReference type="Google" id="ProtNLM"/>
    </source>
</evidence>
<reference evidence="1" key="1">
    <citation type="journal article" date="2014" name="Int. J. Syst. Evol. Microbiol.">
        <title>Complete genome sequence of Corynebacterium casei LMG S-19264T (=DSM 44701T), isolated from a smear-ripened cheese.</title>
        <authorList>
            <consortium name="US DOE Joint Genome Institute (JGI-PGF)"/>
            <person name="Walter F."/>
            <person name="Albersmeier A."/>
            <person name="Kalinowski J."/>
            <person name="Ruckert C."/>
        </authorList>
    </citation>
    <scope>NUCLEOTIDE SEQUENCE</scope>
    <source>
        <strain evidence="1">JCM 12289</strain>
    </source>
</reference>
<dbReference type="Proteomes" id="UP001500962">
    <property type="component" value="Unassembled WGS sequence"/>
</dbReference>
<sequence length="59" mass="6049">MTLICDRCGSHDLRITAQSYNGDDAFEGYECGNCGATGSLTHDSVTGTTLSGCLGSDGL</sequence>
<evidence type="ECO:0000313" key="4">
    <source>
        <dbReference type="Proteomes" id="UP001500962"/>
    </source>
</evidence>
<proteinExistence type="predicted"/>
<geneLocation type="plasmid" evidence="2 3">
    <name>unnamed4</name>
</geneLocation>